<keyword evidence="6" id="KW-1133">Transmembrane helix</keyword>
<proteinExistence type="predicted"/>
<sequence>MANLRNDKYFIPQKTYIINNIFQSNINNFINNKNIYYIWDEDLTINTIKYMNTSTHFSTTNIYFKSPLDRVQQIICIYCTLQTFIFNKKFHKINLFGIPLEIKLSIDNNITSHKFCQKNQHIFEGKFCPNYFLLKKLLINYEEGKYNKINIECSSLIDNNLISINKAKSKRLIYSERNVSMSCSSIYQRGFGNITEGSDIEKKYSLAYARNVYNTYEIIELILLAQYSKNNYYCYTVDSKFPDTLKKMKKLEECLPNVFINKNQYDFKSNGKFSSIAHFDCMKLLLKKQWDYLYLLQMDDIVIKTNRQILEILEATGFTLDMAFTNEPNVIKQRVDFSLPWTYKDLNIFLKGDYRINIPNILNKSVVFHKGLVPSGMRRESIEYLVNNINITTFLNQLNSEILYGHDELTWQTLLTDDILNIPNSVPRNCVFIYHPRSTYLSRKVIWYGTPCSTKIYHHSICTWGVESLNQIKNYGEMYGYRFKSDSDFGALKCWVNYMYQRNNFMKHEVPNLWYYYNLPQSILERKRKSNDLKSINLYIQAETIKLLIKYIKYFYIYILFNCSIRTCKIQYPKIGTNTKNLKIPNTPKTFKFLNIFSLFNTNILFNNEHKYKIYITNMTSDVIYYMNTSKNYSTLDINFDVPDLSINDILCTFFILNNFIYNKSLHLINFINIPFEANIIINKTKLLLQKYNTDYFDVKKCSLYKNVEEIFIKKFEEKIKDTSDCKKLIIEDEKYINKVKIKRITFENKTLPMDCPSIYKRGFNVNQNLSDIEKKYSLAFATNIYKQYELIELKLLATYSPNNHYCYMVDSKNPKLFEEMIQLEKCLPNVYIPRIQYDMKSNGENGSLAHYECMKRLVKTNFDYLFLLQNDDMALKTNRELLEILESMNFAMDMRITINERVIHSRVNFTKLWTYRNLNIFLDGDPRKENISIMNQTIQFSNGLLSTGLPKDTVEYLVNKLNITTFLKQLNTNLFGHDELTWQTLLTNEILNVPGYVPREYALIYFIRPYFLSRYVLWTSLYCPTKDGYHAVCSFGVESLKNLTNSKYYFLYRFNESFDYGAMKCYAEYLYNKTHFDKYERPDLWFYYNSPLIMSIKTFNNIEGGKITNDNCKNCQPIFTNGGLSSFFNQKSKCNTIGGYTLYNIFFLNNIDNNFFQQPIYKINSSNITSDMIFFMNTSKNYSTLNIHFDVLNLSSEDVICTFCTFQQFINNKSLHNINLINVPIELKYIIKQENYPLQMCIDTKLTINKKNCPLYFEVKKKVSGEKKENKNNHKNVLEKPFNVNLNCKELLNGNEKYINEVSSKRIVFQSKTLPMDCPSIYKRGFNINQSLSDIEKKYSLAFAFNIYKNYEVIELKLLATYSPNNHYCYMIDSKNPELFEEMIQLEKCLPNVYVPRVQYDMKSNGENGSLAHYECMKRLIKTNFNYIFLLQNDEMALKTNRELLEILEATNFVMEIDLTDNSKMITERVNHSLSWTYKDLNIFLEDDYRKNLRIIMDQEIQFAKGLISTGLPRDTIDYLLNKLNITTFLKQLNTNLYGNDELTWQTLLTNEILLVPGYVPLSIANKYFPEKRYLGRDVIWYPDPCKSNDYHHGICTRGVESLDELRHSESFFIYRFREEFDYGAIQCFGEYLYNKTHFETYERPDLWFYYNLPQIITHTIIKNFYIYCIFKIFNPLLVHMCLLKNCCAFIFTFILLYIIFNLSINIVLLFCPAKYCLSYVDEILYKISLFCPYDIFRFVTRNRDIRNIFNIQVNGKFGNLTKKFTYSNNDVDGFFIYYMNTSQKFTETNIVFENSYSAYDEALCTYCTLQKYIDNKELFLVNLHGLPFNLYYKIKKFRNYEDLCLDSEVALDREHCPKKTFMELRVNKSEPFQPDSVAPFWKPSYVNLDCKRIVDNDQEYIQKVSKNPIKYQEEDLSMACKDIKKRSFNIEDFPNNPQESRYSIAYAYNVYKNYPILERRLSAHYSPRNHYCYLVDSKSPQVREKLVQLSHCLPNVYVTEKSYNMTSSGDYASLAHYECMKLLVRKKWDYLYIQQNDDFPLKTTRQLLEILESMKFPVEMGFVDPSSTVPLRYNTSDLWRYKDLNFFLDGDKRKDDLNMMYEKIVFQKGSVCLGIPRMTVDYMVKRINIKTFMRKLNVGIYGHDELTWQTLLSDDYLQIPGSTPRKCIPVYRPRETFLNRKVIWEPEECPTKKYHHSICTWGAETLPEIKNYNELFGYRFRGDVDYGSEVCWNEYLYNMTHFYRHKRLDLWHYYNLPQSALQRLRVKHDIEGIRSLKIYICAFLFFLIISFTVFNFISHLILYFCPANICLSRMDQVIFKLSLYFSNDLYKYFTRQRTLNNIFGIKKYKYDINSTKKFTYSNNDVDGFFIYYMNTSQKFTETNIVFENSYSSYNEVLCTYCTLQKFIDNKNLHLINLYGVPFNLYYMISRTKSYESICDETNVGLTREYCPKKTFMELKVNKSETFEPDNVAPFWKPEYANLDCKRIFNGDKEYIEEARNNRITFKNEELSMKCRDIKKRSFNIEDFPRNPQESRYSIAYAFNVYKEYPLLERRLSSHYSPRNHYCYLVDSKSPHIREKLVQLSQCLPNVYVTEKSYNMTSGGNYAIIAQMECMKLLLEKKWDYLFLQQNDDFPLKTTRQLIEVLETMNFPVEIGFVDPSSTVPFRYNTSDSWQYKDLHFFLPNDRRLGNPSIALDKIVFQKGSVCIGVPRETAAYLTYKVNLTTFLNKMNVDIYGNDELAWQTIFTDKYLQIPGCTPRKCISTYRPRETFLNRKVMWEPEECPTNKYHHSICTWGVEMLPQLDSFNELFGYRFRGEVDFGAEVCWMEYLYNRTHFYKHKRLDLWHYYNLPQSVLKRLQIKNDYEAIRECKL</sequence>
<evidence type="ECO:0000313" key="7">
    <source>
        <dbReference type="Proteomes" id="UP000035681"/>
    </source>
</evidence>
<keyword evidence="5" id="KW-0325">Glycoprotein</keyword>
<feature type="transmembrane region" description="Helical" evidence="6">
    <location>
        <begin position="1690"/>
        <end position="1713"/>
    </location>
</feature>
<evidence type="ECO:0000256" key="2">
    <source>
        <dbReference type="ARBA" id="ARBA00022676"/>
    </source>
</evidence>
<feature type="transmembrane region" description="Helical" evidence="6">
    <location>
        <begin position="2280"/>
        <end position="2306"/>
    </location>
</feature>
<comment type="subcellular location">
    <subcellularLocation>
        <location evidence="1">Membrane</location>
        <topology evidence="1">Single-pass type II membrane protein</topology>
    </subcellularLocation>
</comment>
<reference evidence="8" key="1">
    <citation type="submission" date="2024-02" db="UniProtKB">
        <authorList>
            <consortium name="WormBaseParasite"/>
        </authorList>
    </citation>
    <scope>IDENTIFICATION</scope>
</reference>
<dbReference type="GO" id="GO:0016020">
    <property type="term" value="C:membrane"/>
    <property type="evidence" value="ECO:0007669"/>
    <property type="project" value="UniProtKB-SubCell"/>
</dbReference>
<dbReference type="InterPro" id="IPR003406">
    <property type="entry name" value="Glyco_trans_14"/>
</dbReference>
<evidence type="ECO:0000256" key="3">
    <source>
        <dbReference type="ARBA" id="ARBA00022679"/>
    </source>
</evidence>
<keyword evidence="6" id="KW-0812">Transmembrane</keyword>
<keyword evidence="4 6" id="KW-0472">Membrane</keyword>
<evidence type="ECO:0000256" key="6">
    <source>
        <dbReference type="SAM" id="Phobius"/>
    </source>
</evidence>
<dbReference type="Proteomes" id="UP000035681">
    <property type="component" value="Unplaced"/>
</dbReference>
<evidence type="ECO:0000256" key="1">
    <source>
        <dbReference type="ARBA" id="ARBA00004606"/>
    </source>
</evidence>
<dbReference type="GO" id="GO:0016757">
    <property type="term" value="F:glycosyltransferase activity"/>
    <property type="evidence" value="ECO:0007669"/>
    <property type="project" value="UniProtKB-KW"/>
</dbReference>
<dbReference type="Pfam" id="PF02485">
    <property type="entry name" value="Branch"/>
    <property type="match status" value="5"/>
</dbReference>
<name>A0AAF5DDP4_STRER</name>
<dbReference type="WBParaSite" id="TCONS_00010456.p1">
    <property type="protein sequence ID" value="TCONS_00010456.p1"/>
    <property type="gene ID" value="XLOC_003592"/>
</dbReference>
<evidence type="ECO:0000256" key="5">
    <source>
        <dbReference type="ARBA" id="ARBA00023180"/>
    </source>
</evidence>
<dbReference type="PANTHER" id="PTHR46671:SF7">
    <property type="entry name" value="CORE-2_I-BRANCHING ENZYME"/>
    <property type="match status" value="1"/>
</dbReference>
<dbReference type="PANTHER" id="PTHR46671">
    <property type="entry name" value="PROTEIN CBG11221"/>
    <property type="match status" value="1"/>
</dbReference>
<protein>
    <submittedName>
        <fullName evidence="8">Glycosyltransferase family 92 protein</fullName>
    </submittedName>
</protein>
<keyword evidence="3" id="KW-0808">Transferase</keyword>
<evidence type="ECO:0000313" key="8">
    <source>
        <dbReference type="WBParaSite" id="TCONS_00010456.p1"/>
    </source>
</evidence>
<organism evidence="7 8">
    <name type="scientific">Strongyloides stercoralis</name>
    <name type="common">Threadworm</name>
    <dbReference type="NCBI Taxonomy" id="6248"/>
    <lineage>
        <taxon>Eukaryota</taxon>
        <taxon>Metazoa</taxon>
        <taxon>Ecdysozoa</taxon>
        <taxon>Nematoda</taxon>
        <taxon>Chromadorea</taxon>
        <taxon>Rhabditida</taxon>
        <taxon>Tylenchina</taxon>
        <taxon>Panagrolaimomorpha</taxon>
        <taxon>Strongyloidoidea</taxon>
        <taxon>Strongyloididae</taxon>
        <taxon>Strongyloides</taxon>
    </lineage>
</organism>
<evidence type="ECO:0000256" key="4">
    <source>
        <dbReference type="ARBA" id="ARBA00023136"/>
    </source>
</evidence>
<keyword evidence="7" id="KW-1185">Reference proteome</keyword>
<accession>A0AAF5DDP4</accession>
<keyword evidence="2" id="KW-0328">Glycosyltransferase</keyword>